<evidence type="ECO:0000256" key="6">
    <source>
        <dbReference type="ARBA" id="ARBA00024199"/>
    </source>
</evidence>
<accession>A0A6A2ZWR0</accession>
<dbReference type="Proteomes" id="UP000436088">
    <property type="component" value="Unassembled WGS sequence"/>
</dbReference>
<dbReference type="PANTHER" id="PTHR33347">
    <property type="entry name" value="OSJNBA0091C07.3 PROTEIN"/>
    <property type="match status" value="1"/>
</dbReference>
<keyword evidence="2" id="KW-0963">Cytoplasm</keyword>
<gene>
    <name evidence="8" type="ORF">F3Y22_tig00110683pilonHSYRG00392</name>
</gene>
<dbReference type="AlphaFoldDB" id="A0A6A2ZWR0"/>
<reference evidence="8" key="1">
    <citation type="submission" date="2019-09" db="EMBL/GenBank/DDBJ databases">
        <title>Draft genome information of white flower Hibiscus syriacus.</title>
        <authorList>
            <person name="Kim Y.-M."/>
        </authorList>
    </citation>
    <scope>NUCLEOTIDE SEQUENCE [LARGE SCALE GENOMIC DNA]</scope>
    <source>
        <strain evidence="8">YM2019G1</strain>
    </source>
</reference>
<comment type="caution">
    <text evidence="8">The sequence shown here is derived from an EMBL/GenBank/DDBJ whole genome shotgun (WGS) entry which is preliminary data.</text>
</comment>
<organism evidence="8 9">
    <name type="scientific">Hibiscus syriacus</name>
    <name type="common">Rose of Sharon</name>
    <dbReference type="NCBI Taxonomy" id="106335"/>
    <lineage>
        <taxon>Eukaryota</taxon>
        <taxon>Viridiplantae</taxon>
        <taxon>Streptophyta</taxon>
        <taxon>Embryophyta</taxon>
        <taxon>Tracheophyta</taxon>
        <taxon>Spermatophyta</taxon>
        <taxon>Magnoliopsida</taxon>
        <taxon>eudicotyledons</taxon>
        <taxon>Gunneridae</taxon>
        <taxon>Pentapetalae</taxon>
        <taxon>rosids</taxon>
        <taxon>malvids</taxon>
        <taxon>Malvales</taxon>
        <taxon>Malvaceae</taxon>
        <taxon>Malvoideae</taxon>
        <taxon>Hibiscus</taxon>
    </lineage>
</organism>
<dbReference type="EMBL" id="VEPZ02001072">
    <property type="protein sequence ID" value="KAE8695857.1"/>
    <property type="molecule type" value="Genomic_DNA"/>
</dbReference>
<evidence type="ECO:0000256" key="3">
    <source>
        <dbReference type="ARBA" id="ARBA00022712"/>
    </source>
</evidence>
<dbReference type="InterPro" id="IPR044670">
    <property type="entry name" value="SOFL"/>
</dbReference>
<dbReference type="GO" id="GO:0009691">
    <property type="term" value="P:cytokinin biosynthetic process"/>
    <property type="evidence" value="ECO:0007669"/>
    <property type="project" value="UniProtKB-KW"/>
</dbReference>
<dbReference type="GO" id="GO:0009736">
    <property type="term" value="P:cytokinin-activated signaling pathway"/>
    <property type="evidence" value="ECO:0007669"/>
    <property type="project" value="UniProtKB-KW"/>
</dbReference>
<evidence type="ECO:0000313" key="8">
    <source>
        <dbReference type="EMBL" id="KAE8695857.1"/>
    </source>
</evidence>
<keyword evidence="4" id="KW-0932">Cytokinin signaling pathway</keyword>
<dbReference type="GO" id="GO:0005737">
    <property type="term" value="C:cytoplasm"/>
    <property type="evidence" value="ECO:0007669"/>
    <property type="project" value="UniProtKB-SubCell"/>
</dbReference>
<protein>
    <submittedName>
        <fullName evidence="8">Uncharacterized protein</fullName>
    </submittedName>
</protein>
<evidence type="ECO:0000256" key="1">
    <source>
        <dbReference type="ARBA" id="ARBA00004496"/>
    </source>
</evidence>
<evidence type="ECO:0000256" key="4">
    <source>
        <dbReference type="ARBA" id="ARBA00022864"/>
    </source>
</evidence>
<keyword evidence="5" id="KW-0539">Nucleus</keyword>
<keyword evidence="9" id="KW-1185">Reference proteome</keyword>
<evidence type="ECO:0000256" key="5">
    <source>
        <dbReference type="ARBA" id="ARBA00023242"/>
    </source>
</evidence>
<feature type="region of interest" description="Disordered" evidence="7">
    <location>
        <begin position="29"/>
        <end position="72"/>
    </location>
</feature>
<sequence length="148" mass="15984">MNASASQCGSSCESGWTIYLDQKSFDEEEGLSMVSEASSGPGHYGEDEEDGSFCSAPPAAPEPAKFKKRNKNKRIIKEDASNQYHSCLEDDTASSPKNCSKEASADLLDFSQDFSGTYFKGQSAFQKKFVILKYGKAGSKDAAGGFEE</sequence>
<evidence type="ECO:0000313" key="9">
    <source>
        <dbReference type="Proteomes" id="UP000436088"/>
    </source>
</evidence>
<evidence type="ECO:0000256" key="7">
    <source>
        <dbReference type="SAM" id="MobiDB-lite"/>
    </source>
</evidence>
<comment type="similarity">
    <text evidence="6">Belongs to the SOFL plant protein family.</text>
</comment>
<proteinExistence type="inferred from homology"/>
<keyword evidence="3" id="KW-0203">Cytokinin biosynthesis</keyword>
<name>A0A6A2ZWR0_HIBSY</name>
<dbReference type="PANTHER" id="PTHR33347:SF34">
    <property type="entry name" value="PROTEIN SOB FIVE-LIKE 6"/>
    <property type="match status" value="1"/>
</dbReference>
<evidence type="ECO:0000256" key="2">
    <source>
        <dbReference type="ARBA" id="ARBA00022490"/>
    </source>
</evidence>
<comment type="subcellular location">
    <subcellularLocation>
        <location evidence="1">Cytoplasm</location>
    </subcellularLocation>
</comment>